<proteinExistence type="predicted"/>
<comment type="caution">
    <text evidence="1">The sequence shown here is derived from an EMBL/GenBank/DDBJ whole genome shotgun (WGS) entry which is preliminary data.</text>
</comment>
<keyword evidence="2" id="KW-1185">Reference proteome</keyword>
<name>A0A4U0Y3A8_9PEZI</name>
<reference evidence="1 2" key="1">
    <citation type="submission" date="2017-03" db="EMBL/GenBank/DDBJ databases">
        <title>Genomes of endolithic fungi from Antarctica.</title>
        <authorList>
            <person name="Coleine C."/>
            <person name="Masonjones S."/>
            <person name="Stajich J.E."/>
        </authorList>
    </citation>
    <scope>NUCLEOTIDE SEQUENCE [LARGE SCALE GENOMIC DNA]</scope>
    <source>
        <strain evidence="1 2">CCFEE 5184</strain>
    </source>
</reference>
<evidence type="ECO:0000313" key="2">
    <source>
        <dbReference type="Proteomes" id="UP000309340"/>
    </source>
</evidence>
<dbReference type="AlphaFoldDB" id="A0A4U0Y3A8"/>
<dbReference type="Proteomes" id="UP000309340">
    <property type="component" value="Unassembled WGS sequence"/>
</dbReference>
<dbReference type="EMBL" id="NAJQ01000021">
    <property type="protein sequence ID" value="TKA82928.1"/>
    <property type="molecule type" value="Genomic_DNA"/>
</dbReference>
<accession>A0A4U0Y3A8</accession>
<dbReference type="OrthoDB" id="3844440at2759"/>
<sequence length="472" mass="48780">MATLSLALPVAPREGTDLPALMKGDTTETLPAVSPAAALAPLLAASQAFAGVSPGSFPALPLALVAGSPFVRRDDTDTSVPITVVSTEILPAGKRECRTWRVTEDAATGVFSPSCRKWVADADGSTTDNQVLELRSVKLVEEGKVCNAWHVEAHDGYVEPICGRVKPEPPLPAVTMPADDTTAPPQDANFLNFIGREPVVTREAQGLGLKSAPIGPVGVPPHVSCEAMPCSRLCAGTVPGVNCDTSDEFPDPLNVGPVIERGDDPAPVGPVTMPPHVSCEATSCSHACVGTVPGVNCDPANVFAYPLGVGPVVSRADDPAPVHDSANYVVPAGFDLMPPHVSCHAMPCSRLCAGTVPGVHCDPRDEFSYPLGIGPVIPPRDVPATVYDPAANVGPVGLPSVAPLDQLVDGIKKDGEDVVKAAKEPLRFVGLAAGPVVQEAKDMVVAGREKLAQSLASTRDVVPDPIVKGFGP</sequence>
<organism evidence="1 2">
    <name type="scientific">Friedmanniomyces simplex</name>
    <dbReference type="NCBI Taxonomy" id="329884"/>
    <lineage>
        <taxon>Eukaryota</taxon>
        <taxon>Fungi</taxon>
        <taxon>Dikarya</taxon>
        <taxon>Ascomycota</taxon>
        <taxon>Pezizomycotina</taxon>
        <taxon>Dothideomycetes</taxon>
        <taxon>Dothideomycetidae</taxon>
        <taxon>Mycosphaerellales</taxon>
        <taxon>Teratosphaeriaceae</taxon>
        <taxon>Friedmanniomyces</taxon>
    </lineage>
</organism>
<evidence type="ECO:0000313" key="1">
    <source>
        <dbReference type="EMBL" id="TKA82928.1"/>
    </source>
</evidence>
<protein>
    <submittedName>
        <fullName evidence="1">Uncharacterized protein</fullName>
    </submittedName>
</protein>
<gene>
    <name evidence="1" type="ORF">B0A55_01326</name>
</gene>